<evidence type="ECO:0000256" key="6">
    <source>
        <dbReference type="RuleBase" id="RU363137"/>
    </source>
</evidence>
<dbReference type="GO" id="GO:0030130">
    <property type="term" value="C:clathrin coat of trans-Golgi network vesicle"/>
    <property type="evidence" value="ECO:0007669"/>
    <property type="project" value="InterPro"/>
</dbReference>
<comment type="caution">
    <text evidence="8">The sequence shown here is derived from an EMBL/GenBank/DDBJ whole genome shotgun (WGS) entry which is preliminary data.</text>
</comment>
<name>A0A8K0NUD9_9TREE</name>
<keyword evidence="4 6" id="KW-0168">Coated pit</keyword>
<dbReference type="GO" id="GO:0005198">
    <property type="term" value="F:structural molecule activity"/>
    <property type="evidence" value="ECO:0007669"/>
    <property type="project" value="InterPro"/>
</dbReference>
<evidence type="ECO:0000313" key="9">
    <source>
        <dbReference type="Proteomes" id="UP000812966"/>
    </source>
</evidence>
<dbReference type="PANTHER" id="PTHR10639">
    <property type="entry name" value="CLATHRIN LIGHT CHAIN"/>
    <property type="match status" value="1"/>
</dbReference>
<reference evidence="8" key="1">
    <citation type="submission" date="2020-04" db="EMBL/GenBank/DDBJ databases">
        <title>Analysis of mating type loci in Filobasidium floriforme.</title>
        <authorList>
            <person name="Nowrousian M."/>
        </authorList>
    </citation>
    <scope>NUCLEOTIDE SEQUENCE</scope>
    <source>
        <strain evidence="8">CBS 6242</strain>
    </source>
</reference>
<protein>
    <recommendedName>
        <fullName evidence="6">Clathrin light chain</fullName>
    </recommendedName>
</protein>
<dbReference type="GO" id="GO:0006886">
    <property type="term" value="P:intracellular protein transport"/>
    <property type="evidence" value="ECO:0007669"/>
    <property type="project" value="InterPro"/>
</dbReference>
<feature type="compositionally biased region" description="Basic and acidic residues" evidence="7">
    <location>
        <begin position="192"/>
        <end position="211"/>
    </location>
</feature>
<evidence type="ECO:0000256" key="1">
    <source>
        <dbReference type="ARBA" id="ARBA00004180"/>
    </source>
</evidence>
<gene>
    <name evidence="8" type="ORF">FFLO_02021</name>
</gene>
<evidence type="ECO:0000256" key="4">
    <source>
        <dbReference type="ARBA" id="ARBA00023176"/>
    </source>
</evidence>
<feature type="compositionally biased region" description="Low complexity" evidence="7">
    <location>
        <begin position="57"/>
        <end position="76"/>
    </location>
</feature>
<accession>A0A8K0NUD9</accession>
<dbReference type="AlphaFoldDB" id="A0A8K0NUD9"/>
<comment type="subcellular location">
    <subcellularLocation>
        <location evidence="1 6">Cytoplasmic vesicle membrane</location>
        <topology evidence="1 6">Peripheral membrane protein</topology>
        <orientation evidence="1 6">Cytoplasmic side</orientation>
    </subcellularLocation>
    <subcellularLocation>
        <location evidence="6">Membrane</location>
        <location evidence="6">Coated pit</location>
        <topology evidence="6">Peripheral membrane protein</topology>
        <orientation evidence="6">Cytoplasmic side</orientation>
    </subcellularLocation>
    <text evidence="6">Cytoplasmic face of coated pits and vesicles.</text>
</comment>
<dbReference type="GO" id="GO:0072583">
    <property type="term" value="P:clathrin-dependent endocytosis"/>
    <property type="evidence" value="ECO:0007669"/>
    <property type="project" value="TreeGrafter"/>
</dbReference>
<keyword evidence="9" id="KW-1185">Reference proteome</keyword>
<keyword evidence="3 6" id="KW-0472">Membrane</keyword>
<evidence type="ECO:0000313" key="8">
    <source>
        <dbReference type="EMBL" id="KAG7562547.1"/>
    </source>
</evidence>
<feature type="compositionally biased region" description="Low complexity" evidence="7">
    <location>
        <begin position="147"/>
        <end position="157"/>
    </location>
</feature>
<dbReference type="GO" id="GO:0032050">
    <property type="term" value="F:clathrin heavy chain binding"/>
    <property type="evidence" value="ECO:0007669"/>
    <property type="project" value="TreeGrafter"/>
</dbReference>
<dbReference type="InterPro" id="IPR000996">
    <property type="entry name" value="Clathrin_L-chain"/>
</dbReference>
<evidence type="ECO:0000256" key="2">
    <source>
        <dbReference type="ARBA" id="ARBA00005263"/>
    </source>
</evidence>
<feature type="compositionally biased region" description="Polar residues" evidence="7">
    <location>
        <begin position="86"/>
        <end position="98"/>
    </location>
</feature>
<feature type="region of interest" description="Disordered" evidence="7">
    <location>
        <begin position="147"/>
        <end position="211"/>
    </location>
</feature>
<evidence type="ECO:0000256" key="7">
    <source>
        <dbReference type="SAM" id="MobiDB-lite"/>
    </source>
</evidence>
<dbReference type="Pfam" id="PF01086">
    <property type="entry name" value="Clathrin_lg_ch"/>
    <property type="match status" value="1"/>
</dbReference>
<dbReference type="EMBL" id="JABELV010000030">
    <property type="protein sequence ID" value="KAG7562547.1"/>
    <property type="molecule type" value="Genomic_DNA"/>
</dbReference>
<proteinExistence type="inferred from homology"/>
<dbReference type="GO" id="GO:0030132">
    <property type="term" value="C:clathrin coat of coated pit"/>
    <property type="evidence" value="ECO:0007669"/>
    <property type="project" value="InterPro"/>
</dbReference>
<comment type="function">
    <text evidence="6">Clathrin is the major protein of the polyhedral coat of coated pits and vesicles.</text>
</comment>
<evidence type="ECO:0000256" key="5">
    <source>
        <dbReference type="ARBA" id="ARBA00023329"/>
    </source>
</evidence>
<comment type="similarity">
    <text evidence="2 6">Belongs to the clathrin light chain family.</text>
</comment>
<keyword evidence="5 6" id="KW-0968">Cytoplasmic vesicle</keyword>
<feature type="compositionally biased region" description="Polar residues" evidence="7">
    <location>
        <begin position="158"/>
        <end position="169"/>
    </location>
</feature>
<sequence length="311" mass="33485">MADDDAVAAYLARERAALGEDADLFSGSGNDKANDTAANGAGNAGGMDGFPDLAGLSSPPAQTSTPQPPANNNDNSTSDDFDPMSNFPSFDPPSNQNGNSGGEFKVTGLEGTGNEEDEERARFESSFPDIGGEASAIETIPYGATPYPAQPYAAPTTSSFQQPTSNYTSVLPPPSFPSTQLPESDSPAIQAWREKQRAEIKQRDEESKRKKEEVVLKAEKAIDGFYERYNGEKERSIKKNKEDEKAFLEQLQESISKGTTWERITDLVDLQNSQSKTLRASVPGGSDLARMKEILLSLRREGDKAPAAGGY</sequence>
<dbReference type="PANTHER" id="PTHR10639:SF7">
    <property type="entry name" value="CLATHRIN LIGHT CHAIN"/>
    <property type="match status" value="1"/>
</dbReference>
<feature type="compositionally biased region" description="Low complexity" evidence="7">
    <location>
        <begin position="29"/>
        <end position="41"/>
    </location>
</feature>
<evidence type="ECO:0000256" key="3">
    <source>
        <dbReference type="ARBA" id="ARBA00023136"/>
    </source>
</evidence>
<organism evidence="8 9">
    <name type="scientific">Filobasidium floriforme</name>
    <dbReference type="NCBI Taxonomy" id="5210"/>
    <lineage>
        <taxon>Eukaryota</taxon>
        <taxon>Fungi</taxon>
        <taxon>Dikarya</taxon>
        <taxon>Basidiomycota</taxon>
        <taxon>Agaricomycotina</taxon>
        <taxon>Tremellomycetes</taxon>
        <taxon>Filobasidiales</taxon>
        <taxon>Filobasidiaceae</taxon>
        <taxon>Filobasidium</taxon>
    </lineage>
</organism>
<dbReference type="Proteomes" id="UP000812966">
    <property type="component" value="Unassembled WGS sequence"/>
</dbReference>
<feature type="region of interest" description="Disordered" evidence="7">
    <location>
        <begin position="17"/>
        <end position="132"/>
    </location>
</feature>